<proteinExistence type="predicted"/>
<dbReference type="GO" id="GO:0003700">
    <property type="term" value="F:DNA-binding transcription factor activity"/>
    <property type="evidence" value="ECO:0007669"/>
    <property type="project" value="InterPro"/>
</dbReference>
<dbReference type="CDD" id="cd00090">
    <property type="entry name" value="HTH_ARSR"/>
    <property type="match status" value="1"/>
</dbReference>
<dbReference type="InterPro" id="IPR036390">
    <property type="entry name" value="WH_DNA-bd_sf"/>
</dbReference>
<dbReference type="InterPro" id="IPR036388">
    <property type="entry name" value="WH-like_DNA-bd_sf"/>
</dbReference>
<accession>A0A560WHA7</accession>
<dbReference type="InterPro" id="IPR011991">
    <property type="entry name" value="ArsR-like_HTH"/>
</dbReference>
<name>A0A560WHA7_9MICO</name>
<dbReference type="Pfam" id="PF12840">
    <property type="entry name" value="HTH_20"/>
    <property type="match status" value="1"/>
</dbReference>
<gene>
    <name evidence="2" type="ORF">FB557_0430</name>
</gene>
<organism evidence="2 3">
    <name type="scientific">Marihabitans asiaticum</name>
    <dbReference type="NCBI Taxonomy" id="415218"/>
    <lineage>
        <taxon>Bacteria</taxon>
        <taxon>Bacillati</taxon>
        <taxon>Actinomycetota</taxon>
        <taxon>Actinomycetes</taxon>
        <taxon>Micrococcales</taxon>
        <taxon>Intrasporangiaceae</taxon>
        <taxon>Marihabitans</taxon>
    </lineage>
</organism>
<dbReference type="OrthoDB" id="7945987at2"/>
<protein>
    <submittedName>
        <fullName evidence="2">ArsR family transcriptional regulator</fullName>
    </submittedName>
</protein>
<feature type="domain" description="HTH arsR-type" evidence="1">
    <location>
        <begin position="34"/>
        <end position="141"/>
    </location>
</feature>
<dbReference type="InterPro" id="IPR001845">
    <property type="entry name" value="HTH_ArsR_DNA-bd_dom"/>
</dbReference>
<comment type="caution">
    <text evidence="2">The sequence shown here is derived from an EMBL/GenBank/DDBJ whole genome shotgun (WGS) entry which is preliminary data.</text>
</comment>
<reference evidence="2 3" key="1">
    <citation type="submission" date="2019-06" db="EMBL/GenBank/DDBJ databases">
        <title>Sequencing the genomes of 1000 actinobacteria strains.</title>
        <authorList>
            <person name="Klenk H.-P."/>
        </authorList>
    </citation>
    <scope>NUCLEOTIDE SEQUENCE [LARGE SCALE GENOMIC DNA]</scope>
    <source>
        <strain evidence="2 3">DSM 18935</strain>
    </source>
</reference>
<evidence type="ECO:0000313" key="2">
    <source>
        <dbReference type="EMBL" id="TWD16884.1"/>
    </source>
</evidence>
<evidence type="ECO:0000313" key="3">
    <source>
        <dbReference type="Proteomes" id="UP000315628"/>
    </source>
</evidence>
<dbReference type="Gene3D" id="1.10.10.10">
    <property type="entry name" value="Winged helix-like DNA-binding domain superfamily/Winged helix DNA-binding domain"/>
    <property type="match status" value="1"/>
</dbReference>
<dbReference type="Proteomes" id="UP000315628">
    <property type="component" value="Unassembled WGS sequence"/>
</dbReference>
<dbReference type="AlphaFoldDB" id="A0A560WHA7"/>
<keyword evidence="3" id="KW-1185">Reference proteome</keyword>
<dbReference type="EMBL" id="VIUW01000001">
    <property type="protein sequence ID" value="TWD16884.1"/>
    <property type="molecule type" value="Genomic_DNA"/>
</dbReference>
<sequence>MSNLAQHQRKVCKGIFAVYSLSVTRPDAITPDVTALKAIAHPLRLRLLGELRLHGPSTATRLAAVVGESSGATSYHLRQLERHGFVEDAAELGTRRERWWRAAAQFTSVGWPEAGEGRDAAGAFHQAVVSMYARTAQQAAEEQSTLPESWAALTSASDAVVRVTAEQAEQIRRRLEQLIWQVVEEYPAATDEASPGARLYQVQVQSFAMPGQGDD</sequence>
<dbReference type="SMART" id="SM00418">
    <property type="entry name" value="HTH_ARSR"/>
    <property type="match status" value="1"/>
</dbReference>
<evidence type="ECO:0000259" key="1">
    <source>
        <dbReference type="SMART" id="SM00418"/>
    </source>
</evidence>
<dbReference type="SUPFAM" id="SSF46785">
    <property type="entry name" value="Winged helix' DNA-binding domain"/>
    <property type="match status" value="1"/>
</dbReference>